<accession>A0ABY8H5A9</accession>
<keyword evidence="2 4" id="KW-0560">Oxidoreductase</keyword>
<dbReference type="PANTHER" id="PTHR43380:SF1">
    <property type="entry name" value="2-OXOISOVALERATE DEHYDROGENASE SUBUNIT ALPHA, MITOCHONDRIAL"/>
    <property type="match status" value="1"/>
</dbReference>
<sequence length="391" mass="42731">MVSDAQTVPQPLPPEAVQLMTPQGAPPSALNEASERFLPYLQRLNTEAAQNIYRTMVTTRRVDQEATALQRQGQLVLWVPSSGQEGAQAGALAALAPQDWIFPTYREHAMALGRGVTPRELLLLFRGAAHSGWNAQDYRVHPYTLVLAAQALHATGYAWGVGLDQCDWTSQQRAENGEVVLACFGDGASSEGDIHESMVFAASYDAPVVFFCQNNHWAISVPFEVQSRVPIARRAAGYGFDGVTVDGNDPLATYAVTAWAAEQARSGTGPVLVEAHTYRMGAHTTADDPTKYRGRDEEQSWSALDPITRMRSYLTAQDLGDDAFFSAVDEEAEDLAAQTRQAVVSMTAETIPALDDVFAHAYAEPHPLVEAERAWHHTWEAGFAETEGENR</sequence>
<evidence type="ECO:0000313" key="6">
    <source>
        <dbReference type="EMBL" id="WFP16326.1"/>
    </source>
</evidence>
<comment type="similarity">
    <text evidence="4">Belongs to the BCKDHA family.</text>
</comment>
<dbReference type="Proteomes" id="UP001219037">
    <property type="component" value="Chromosome"/>
</dbReference>
<protein>
    <recommendedName>
        <fullName evidence="4">2-oxoisovalerate dehydrogenase subunit alpha</fullName>
        <ecNumber evidence="4">1.2.4.4</ecNumber>
    </recommendedName>
    <alternativeName>
        <fullName evidence="4">Branched-chain alpha-keto acid dehydrogenase E1 component alpha chain</fullName>
    </alternativeName>
</protein>
<feature type="domain" description="Dehydrogenase E1 component" evidence="5">
    <location>
        <begin position="53"/>
        <end position="335"/>
    </location>
</feature>
<evidence type="ECO:0000256" key="4">
    <source>
        <dbReference type="RuleBase" id="RU365014"/>
    </source>
</evidence>
<gene>
    <name evidence="6" type="ORF">P8192_13230</name>
</gene>
<comment type="function">
    <text evidence="4">The branched-chain alpha-keto dehydrogenase complex catalyzes the overall conversion of alpha-keto acids to acyl-CoA and CO(2). It contains multiple copies of three enzymatic components: branched-chain alpha-keto acid decarboxylase (E1), lipoamide acyltransferase (E2) and lipoamide dehydrogenase (E3).</text>
</comment>
<dbReference type="EMBL" id="CP121252">
    <property type="protein sequence ID" value="WFP16326.1"/>
    <property type="molecule type" value="Genomic_DNA"/>
</dbReference>
<dbReference type="PANTHER" id="PTHR43380">
    <property type="entry name" value="2-OXOISOVALERATE DEHYDROGENASE SUBUNIT ALPHA, MITOCHONDRIAL"/>
    <property type="match status" value="1"/>
</dbReference>
<evidence type="ECO:0000256" key="1">
    <source>
        <dbReference type="ARBA" id="ARBA00001964"/>
    </source>
</evidence>
<proteinExistence type="inferred from homology"/>
<name>A0ABY8H5A9_9MICC</name>
<dbReference type="EC" id="1.2.4.4" evidence="4"/>
<comment type="cofactor">
    <cofactor evidence="1 4">
        <name>thiamine diphosphate</name>
        <dbReference type="ChEBI" id="CHEBI:58937"/>
    </cofactor>
</comment>
<comment type="catalytic activity">
    <reaction evidence="4">
        <text>N(6)-[(R)-lipoyl]-L-lysyl-[protein] + 3-methyl-2-oxobutanoate + H(+) = N(6)-[(R)-S(8)-2-methylpropanoyldihydrolipoyl]-L-lysyl-[protein] + CO2</text>
        <dbReference type="Rhea" id="RHEA:13457"/>
        <dbReference type="Rhea" id="RHEA-COMP:10474"/>
        <dbReference type="Rhea" id="RHEA-COMP:10497"/>
        <dbReference type="ChEBI" id="CHEBI:11851"/>
        <dbReference type="ChEBI" id="CHEBI:15378"/>
        <dbReference type="ChEBI" id="CHEBI:16526"/>
        <dbReference type="ChEBI" id="CHEBI:83099"/>
        <dbReference type="ChEBI" id="CHEBI:83142"/>
        <dbReference type="EC" id="1.2.4.4"/>
    </reaction>
</comment>
<evidence type="ECO:0000259" key="5">
    <source>
        <dbReference type="Pfam" id="PF00676"/>
    </source>
</evidence>
<evidence type="ECO:0000256" key="2">
    <source>
        <dbReference type="ARBA" id="ARBA00023002"/>
    </source>
</evidence>
<dbReference type="Gene3D" id="3.40.50.970">
    <property type="match status" value="1"/>
</dbReference>
<dbReference type="SUPFAM" id="SSF52518">
    <property type="entry name" value="Thiamin diphosphate-binding fold (THDP-binding)"/>
    <property type="match status" value="1"/>
</dbReference>
<keyword evidence="7" id="KW-1185">Reference proteome</keyword>
<evidence type="ECO:0000313" key="7">
    <source>
        <dbReference type="Proteomes" id="UP001219037"/>
    </source>
</evidence>
<dbReference type="InterPro" id="IPR029061">
    <property type="entry name" value="THDP-binding"/>
</dbReference>
<evidence type="ECO:0000256" key="3">
    <source>
        <dbReference type="ARBA" id="ARBA00023052"/>
    </source>
</evidence>
<organism evidence="6 7">
    <name type="scientific">Citricoccus muralis</name>
    <dbReference type="NCBI Taxonomy" id="169134"/>
    <lineage>
        <taxon>Bacteria</taxon>
        <taxon>Bacillati</taxon>
        <taxon>Actinomycetota</taxon>
        <taxon>Actinomycetes</taxon>
        <taxon>Micrococcales</taxon>
        <taxon>Micrococcaceae</taxon>
        <taxon>Citricoccus</taxon>
    </lineage>
</organism>
<reference evidence="6 7" key="1">
    <citation type="submission" date="2023-04" db="EMBL/GenBank/DDBJ databases">
        <title>Funneling lignin-derived compounds into biodiesel using alkali-halophilic Citricoccus sp. P2.</title>
        <authorList>
            <person name="Luo C.-B."/>
        </authorList>
    </citation>
    <scope>NUCLEOTIDE SEQUENCE [LARGE SCALE GENOMIC DNA]</scope>
    <source>
        <strain evidence="6 7">P2</strain>
    </source>
</reference>
<dbReference type="RefSeq" id="WP_278157473.1">
    <property type="nucleotide sequence ID" value="NZ_CP121252.1"/>
</dbReference>
<dbReference type="InterPro" id="IPR001017">
    <property type="entry name" value="DH_E1"/>
</dbReference>
<keyword evidence="3 4" id="KW-0786">Thiamine pyrophosphate</keyword>
<dbReference type="InterPro" id="IPR050771">
    <property type="entry name" value="Alpha-ketoacid_DH_E1_comp"/>
</dbReference>
<dbReference type="CDD" id="cd02000">
    <property type="entry name" value="TPP_E1_PDC_ADC_BCADC"/>
    <property type="match status" value="1"/>
</dbReference>
<dbReference type="Pfam" id="PF00676">
    <property type="entry name" value="E1_dh"/>
    <property type="match status" value="1"/>
</dbReference>